<feature type="compositionally biased region" description="Low complexity" evidence="1">
    <location>
        <begin position="72"/>
        <end position="87"/>
    </location>
</feature>
<feature type="region of interest" description="Disordered" evidence="1">
    <location>
        <begin position="303"/>
        <end position="333"/>
    </location>
</feature>
<dbReference type="Proteomes" id="UP001530293">
    <property type="component" value="Unassembled WGS sequence"/>
</dbReference>
<feature type="compositionally biased region" description="Basic residues" evidence="1">
    <location>
        <begin position="149"/>
        <end position="158"/>
    </location>
</feature>
<dbReference type="EMBL" id="JALLBG020000066">
    <property type="protein sequence ID" value="KAL3768316.1"/>
    <property type="molecule type" value="Genomic_DNA"/>
</dbReference>
<gene>
    <name evidence="2" type="ORF">ACHAWU_006698</name>
</gene>
<reference evidence="2 3" key="1">
    <citation type="submission" date="2024-10" db="EMBL/GenBank/DDBJ databases">
        <title>Updated reference genomes for cyclostephanoid diatoms.</title>
        <authorList>
            <person name="Roberts W.R."/>
            <person name="Alverson A.J."/>
        </authorList>
    </citation>
    <scope>NUCLEOTIDE SEQUENCE [LARGE SCALE GENOMIC DNA]</scope>
    <source>
        <strain evidence="2 3">AJA232-27</strain>
    </source>
</reference>
<feature type="compositionally biased region" description="Polar residues" evidence="1">
    <location>
        <begin position="316"/>
        <end position="325"/>
    </location>
</feature>
<evidence type="ECO:0000313" key="2">
    <source>
        <dbReference type="EMBL" id="KAL3768316.1"/>
    </source>
</evidence>
<sequence length="469" mass="50999">MTSFCESSSIISIKNNKSNKNINIGLADEDDDTENNDTPNTILLQDGMDASVGDGGDDDVVVVVGGGGGGSSDVSSGIISSTSSSSSSGGGPADADDDDNQTNDVEEEEDDDPSNDEETTCSICLINRRGPCRKYWLKFEKCMKEHHGAEKKKKKKETSKHDVKGTKKAKEEEVGNGDGNGGNHVNDDSSSDESSTSTSLAERCDRHMIPWIECIQRHRNTYSLISNEFYQRDYIDPLEYSIPDERRALFDALSGGIESKEEQIENKEDIDNNDGIRSGNGGYMVKFNGVEIDLESWKEHIDAETDDDDDDDATENGNVANSSSTGDDDGPHLINASAKFRLMDPNYSKASFNDVDKYDGGRIEVAYIKDQRGRLLGFDSFNSAKKDMDVDSNNINQGEEEDASNAVGECTFHIVPGETTSIVAYAIYRGTTTTTTNGEGQGSRSGGTILREDVLYHTPEIPLPGISTK</sequence>
<protein>
    <submittedName>
        <fullName evidence="2">Uncharacterized protein</fullName>
    </submittedName>
</protein>
<feature type="compositionally biased region" description="Basic and acidic residues" evidence="1">
    <location>
        <begin position="159"/>
        <end position="173"/>
    </location>
</feature>
<feature type="region of interest" description="Disordered" evidence="1">
    <location>
        <begin position="147"/>
        <end position="201"/>
    </location>
</feature>
<proteinExistence type="predicted"/>
<accession>A0ABD3MWL6</accession>
<feature type="region of interest" description="Disordered" evidence="1">
    <location>
        <begin position="18"/>
        <end position="118"/>
    </location>
</feature>
<feature type="compositionally biased region" description="Acidic residues" evidence="1">
    <location>
        <begin position="94"/>
        <end position="118"/>
    </location>
</feature>
<evidence type="ECO:0000256" key="1">
    <source>
        <dbReference type="SAM" id="MobiDB-lite"/>
    </source>
</evidence>
<name>A0ABD3MWL6_9STRA</name>
<dbReference type="AlphaFoldDB" id="A0ABD3MWL6"/>
<organism evidence="2 3">
    <name type="scientific">Discostella pseudostelligera</name>
    <dbReference type="NCBI Taxonomy" id="259834"/>
    <lineage>
        <taxon>Eukaryota</taxon>
        <taxon>Sar</taxon>
        <taxon>Stramenopiles</taxon>
        <taxon>Ochrophyta</taxon>
        <taxon>Bacillariophyta</taxon>
        <taxon>Coscinodiscophyceae</taxon>
        <taxon>Thalassiosirophycidae</taxon>
        <taxon>Stephanodiscales</taxon>
        <taxon>Stephanodiscaceae</taxon>
        <taxon>Discostella</taxon>
    </lineage>
</organism>
<evidence type="ECO:0000313" key="3">
    <source>
        <dbReference type="Proteomes" id="UP001530293"/>
    </source>
</evidence>
<comment type="caution">
    <text evidence="2">The sequence shown here is derived from an EMBL/GenBank/DDBJ whole genome shotgun (WGS) entry which is preliminary data.</text>
</comment>
<keyword evidence="3" id="KW-1185">Reference proteome</keyword>
<feature type="compositionally biased region" description="Acidic residues" evidence="1">
    <location>
        <begin position="304"/>
        <end position="314"/>
    </location>
</feature>